<evidence type="ECO:0000313" key="3">
    <source>
        <dbReference type="Proteomes" id="UP001203410"/>
    </source>
</evidence>
<comment type="caution">
    <text evidence="2">The sequence shown here is derived from an EMBL/GenBank/DDBJ whole genome shotgun (WGS) entry which is preliminary data.</text>
</comment>
<dbReference type="NCBIfam" id="TIGR04433">
    <property type="entry name" value="UrcA_uranyl"/>
    <property type="match status" value="1"/>
</dbReference>
<evidence type="ECO:0000256" key="1">
    <source>
        <dbReference type="SAM" id="SignalP"/>
    </source>
</evidence>
<dbReference type="EMBL" id="JAMGBA010000002">
    <property type="protein sequence ID" value="MCL6699078.1"/>
    <property type="molecule type" value="Genomic_DNA"/>
</dbReference>
<dbReference type="InterPro" id="IPR030972">
    <property type="entry name" value="UrcA_uranyl"/>
</dbReference>
<proteinExistence type="predicted"/>
<feature type="chain" id="PRO_5047332286" evidence="1">
    <location>
        <begin position="31"/>
        <end position="120"/>
    </location>
</feature>
<sequence length="120" mass="13393">MFARSTRKTSTLVAFALVASASGGASTAVAQQEGQIVVRGVAQGTKMVLVNYRDLNLNFEAHRDVLYGRVGDAVREVCNFDQVRGPGTDYRECTSRSWTGVMPQMYRAFTQHYQRAQVRR</sequence>
<keyword evidence="3" id="KW-1185">Reference proteome</keyword>
<keyword evidence="1" id="KW-0732">Signal</keyword>
<name>A0ABT0RVM1_9SPHN</name>
<organism evidence="2 3">
    <name type="scientific">Sphingomonas caseinilyticus</name>
    <dbReference type="NCBI Taxonomy" id="2908205"/>
    <lineage>
        <taxon>Bacteria</taxon>
        <taxon>Pseudomonadati</taxon>
        <taxon>Pseudomonadota</taxon>
        <taxon>Alphaproteobacteria</taxon>
        <taxon>Sphingomonadales</taxon>
        <taxon>Sphingomonadaceae</taxon>
        <taxon>Sphingomonas</taxon>
    </lineage>
</organism>
<protein>
    <submittedName>
        <fullName evidence="2">UrcA family protein</fullName>
    </submittedName>
</protein>
<evidence type="ECO:0000313" key="2">
    <source>
        <dbReference type="EMBL" id="MCL6699078.1"/>
    </source>
</evidence>
<reference evidence="2 3" key="1">
    <citation type="submission" date="2022-05" db="EMBL/GenBank/DDBJ databases">
        <authorList>
            <person name="Jo J.-H."/>
            <person name="Im W.-T."/>
        </authorList>
    </citation>
    <scope>NUCLEOTIDE SEQUENCE [LARGE SCALE GENOMIC DNA]</scope>
    <source>
        <strain evidence="2 3">NSE70-1</strain>
    </source>
</reference>
<dbReference type="RefSeq" id="WP_249904448.1">
    <property type="nucleotide sequence ID" value="NZ_JAMGBA010000002.1"/>
</dbReference>
<dbReference type="Proteomes" id="UP001203410">
    <property type="component" value="Unassembled WGS sequence"/>
</dbReference>
<gene>
    <name evidence="2" type="ORF">LZ496_09830</name>
</gene>
<feature type="signal peptide" evidence="1">
    <location>
        <begin position="1"/>
        <end position="30"/>
    </location>
</feature>
<accession>A0ABT0RVM1</accession>